<dbReference type="VEuPathDB" id="VectorBase:PPAI006164"/>
<dbReference type="GO" id="GO:0006508">
    <property type="term" value="P:proteolysis"/>
    <property type="evidence" value="ECO:0007669"/>
    <property type="project" value="InterPro"/>
</dbReference>
<dbReference type="Pfam" id="PF00246">
    <property type="entry name" value="Peptidase_M14"/>
    <property type="match status" value="1"/>
</dbReference>
<evidence type="ECO:0000313" key="5">
    <source>
        <dbReference type="Proteomes" id="UP000092462"/>
    </source>
</evidence>
<dbReference type="GO" id="GO:0008270">
    <property type="term" value="F:zinc ion binding"/>
    <property type="evidence" value="ECO:0007669"/>
    <property type="project" value="InterPro"/>
</dbReference>
<dbReference type="AlphaFoldDB" id="A0A1B0DE41"/>
<sequence>MIQNMQDLIDKERPDKAYSDQEDEEFGWTDYYDTQTIHEWLYSMEELYDEVTIIKAGTTYEGRDILGVNINRNPGQNPVIHSLAWICDSMKIPSVAVSSWLIIHVADADYKKDYKSVFRNQFEDNG</sequence>
<reference evidence="4" key="1">
    <citation type="submission" date="2022-08" db="UniProtKB">
        <authorList>
            <consortium name="EnsemblMetazoa"/>
        </authorList>
    </citation>
    <scope>IDENTIFICATION</scope>
    <source>
        <strain evidence="4">Israel</strain>
    </source>
</reference>
<dbReference type="EMBL" id="AJVK01032540">
    <property type="status" value="NOT_ANNOTATED_CDS"/>
    <property type="molecule type" value="Genomic_DNA"/>
</dbReference>
<dbReference type="SUPFAM" id="SSF53187">
    <property type="entry name" value="Zn-dependent exopeptidases"/>
    <property type="match status" value="1"/>
</dbReference>
<evidence type="ECO:0000259" key="3">
    <source>
        <dbReference type="Pfam" id="PF00246"/>
    </source>
</evidence>
<accession>A0A1B0DE41</accession>
<feature type="domain" description="Peptidase M14" evidence="3">
    <location>
        <begin position="37"/>
        <end position="78"/>
    </location>
</feature>
<dbReference type="Gene3D" id="3.40.630.10">
    <property type="entry name" value="Zn peptidases"/>
    <property type="match status" value="1"/>
</dbReference>
<protein>
    <recommendedName>
        <fullName evidence="3">Peptidase M14 domain-containing protein</fullName>
    </recommendedName>
</protein>
<feature type="compositionally biased region" description="Basic and acidic residues" evidence="2">
    <location>
        <begin position="8"/>
        <end position="19"/>
    </location>
</feature>
<keyword evidence="5" id="KW-1185">Reference proteome</keyword>
<proteinExistence type="inferred from homology"/>
<name>A0A1B0DE41_PHLPP</name>
<dbReference type="EnsemblMetazoa" id="PPAI006164-RA">
    <property type="protein sequence ID" value="PPAI006164-PA"/>
    <property type="gene ID" value="PPAI006164"/>
</dbReference>
<evidence type="ECO:0000256" key="1">
    <source>
        <dbReference type="ARBA" id="ARBA00005988"/>
    </source>
</evidence>
<feature type="region of interest" description="Disordered" evidence="2">
    <location>
        <begin position="1"/>
        <end position="20"/>
    </location>
</feature>
<dbReference type="GO" id="GO:0004181">
    <property type="term" value="F:metallocarboxypeptidase activity"/>
    <property type="evidence" value="ECO:0007669"/>
    <property type="project" value="InterPro"/>
</dbReference>
<evidence type="ECO:0000313" key="4">
    <source>
        <dbReference type="EnsemblMetazoa" id="PPAI006164-PA"/>
    </source>
</evidence>
<dbReference type="InterPro" id="IPR000834">
    <property type="entry name" value="Peptidase_M14"/>
</dbReference>
<comment type="similarity">
    <text evidence="1">Belongs to the peptidase M14 family.</text>
</comment>
<organism evidence="4 5">
    <name type="scientific">Phlebotomus papatasi</name>
    <name type="common">Sandfly</name>
    <dbReference type="NCBI Taxonomy" id="29031"/>
    <lineage>
        <taxon>Eukaryota</taxon>
        <taxon>Metazoa</taxon>
        <taxon>Ecdysozoa</taxon>
        <taxon>Arthropoda</taxon>
        <taxon>Hexapoda</taxon>
        <taxon>Insecta</taxon>
        <taxon>Pterygota</taxon>
        <taxon>Neoptera</taxon>
        <taxon>Endopterygota</taxon>
        <taxon>Diptera</taxon>
        <taxon>Nematocera</taxon>
        <taxon>Psychodoidea</taxon>
        <taxon>Psychodidae</taxon>
        <taxon>Phlebotomus</taxon>
        <taxon>Phlebotomus</taxon>
    </lineage>
</organism>
<evidence type="ECO:0000256" key="2">
    <source>
        <dbReference type="SAM" id="MobiDB-lite"/>
    </source>
</evidence>
<dbReference type="Proteomes" id="UP000092462">
    <property type="component" value="Unassembled WGS sequence"/>
</dbReference>